<feature type="region of interest" description="Disordered" evidence="1">
    <location>
        <begin position="47"/>
        <end position="74"/>
    </location>
</feature>
<accession>A0ABQ4X8L0</accession>
<protein>
    <submittedName>
        <fullName evidence="2">Uncharacterized protein</fullName>
    </submittedName>
</protein>
<reference evidence="2" key="1">
    <citation type="journal article" date="2022" name="Int. J. Mol. Sci.">
        <title>Draft Genome of Tanacetum Coccineum: Genomic Comparison of Closely Related Tanacetum-Family Plants.</title>
        <authorList>
            <person name="Yamashiro T."/>
            <person name="Shiraishi A."/>
            <person name="Nakayama K."/>
            <person name="Satake H."/>
        </authorList>
    </citation>
    <scope>NUCLEOTIDE SEQUENCE</scope>
</reference>
<organism evidence="2 3">
    <name type="scientific">Tanacetum coccineum</name>
    <dbReference type="NCBI Taxonomy" id="301880"/>
    <lineage>
        <taxon>Eukaryota</taxon>
        <taxon>Viridiplantae</taxon>
        <taxon>Streptophyta</taxon>
        <taxon>Embryophyta</taxon>
        <taxon>Tracheophyta</taxon>
        <taxon>Spermatophyta</taxon>
        <taxon>Magnoliopsida</taxon>
        <taxon>eudicotyledons</taxon>
        <taxon>Gunneridae</taxon>
        <taxon>Pentapetalae</taxon>
        <taxon>asterids</taxon>
        <taxon>campanulids</taxon>
        <taxon>Asterales</taxon>
        <taxon>Asteraceae</taxon>
        <taxon>Asteroideae</taxon>
        <taxon>Anthemideae</taxon>
        <taxon>Anthemidinae</taxon>
        <taxon>Tanacetum</taxon>
    </lineage>
</organism>
<dbReference type="Proteomes" id="UP001151760">
    <property type="component" value="Unassembled WGS sequence"/>
</dbReference>
<evidence type="ECO:0000313" key="3">
    <source>
        <dbReference type="Proteomes" id="UP001151760"/>
    </source>
</evidence>
<gene>
    <name evidence="2" type="ORF">Tco_0656231</name>
</gene>
<name>A0ABQ4X8L0_9ASTR</name>
<proteinExistence type="predicted"/>
<reference evidence="2" key="2">
    <citation type="submission" date="2022-01" db="EMBL/GenBank/DDBJ databases">
        <authorList>
            <person name="Yamashiro T."/>
            <person name="Shiraishi A."/>
            <person name="Satake H."/>
            <person name="Nakayama K."/>
        </authorList>
    </citation>
    <scope>NUCLEOTIDE SEQUENCE</scope>
</reference>
<evidence type="ECO:0000256" key="1">
    <source>
        <dbReference type="SAM" id="MobiDB-lite"/>
    </source>
</evidence>
<dbReference type="EMBL" id="BQNB010009291">
    <property type="protein sequence ID" value="GJS61447.1"/>
    <property type="molecule type" value="Genomic_DNA"/>
</dbReference>
<keyword evidence="3" id="KW-1185">Reference proteome</keyword>
<evidence type="ECO:0000313" key="2">
    <source>
        <dbReference type="EMBL" id="GJS61447.1"/>
    </source>
</evidence>
<sequence>MWRWRDDDGYEGGEAAGGRRWCGTEEMERVQVVRRWLRWGGSQGGGDVYGAEGCEGGGGMWPESGRMWEGVPEN</sequence>
<comment type="caution">
    <text evidence="2">The sequence shown here is derived from an EMBL/GenBank/DDBJ whole genome shotgun (WGS) entry which is preliminary data.</text>
</comment>
<feature type="compositionally biased region" description="Gly residues" evidence="1">
    <location>
        <begin position="47"/>
        <end position="60"/>
    </location>
</feature>